<keyword evidence="5 10" id="KW-0805">Transcription regulation</keyword>
<dbReference type="PANTHER" id="PTHR24085:SF4">
    <property type="entry name" value="NUCLEAR HORMONE RECEPTOR HR38-RELATED"/>
    <property type="match status" value="1"/>
</dbReference>
<feature type="domain" description="NR LBD" evidence="13">
    <location>
        <begin position="549"/>
        <end position="783"/>
    </location>
</feature>
<keyword evidence="2 10" id="KW-0479">Metal-binding</keyword>
<dbReference type="InterPro" id="IPR013088">
    <property type="entry name" value="Znf_NHR/GATA"/>
</dbReference>
<evidence type="ECO:0000313" key="14">
    <source>
        <dbReference type="EMBL" id="KAK2150994.1"/>
    </source>
</evidence>
<feature type="region of interest" description="Disordered" evidence="11">
    <location>
        <begin position="203"/>
        <end position="271"/>
    </location>
</feature>
<dbReference type="SUPFAM" id="SSF57716">
    <property type="entry name" value="Glucocorticoid receptor-like (DNA-binding domain)"/>
    <property type="match status" value="1"/>
</dbReference>
<evidence type="ECO:0000259" key="13">
    <source>
        <dbReference type="PROSITE" id="PS51843"/>
    </source>
</evidence>
<dbReference type="Gene3D" id="3.30.50.10">
    <property type="entry name" value="Erythroid Transcription Factor GATA-1, subunit A"/>
    <property type="match status" value="1"/>
</dbReference>
<keyword evidence="15" id="KW-1185">Reference proteome</keyword>
<dbReference type="PRINTS" id="PR00398">
    <property type="entry name" value="STRDHORMONER"/>
</dbReference>
<comment type="similarity">
    <text evidence="10">Belongs to the nuclear hormone receptor family.</text>
</comment>
<evidence type="ECO:0000256" key="2">
    <source>
        <dbReference type="ARBA" id="ARBA00022723"/>
    </source>
</evidence>
<gene>
    <name evidence="14" type="ORF">LSH36_380g04038</name>
</gene>
<dbReference type="SUPFAM" id="SSF48508">
    <property type="entry name" value="Nuclear receptor ligand-binding domain"/>
    <property type="match status" value="1"/>
</dbReference>
<feature type="compositionally biased region" description="Low complexity" evidence="11">
    <location>
        <begin position="420"/>
        <end position="434"/>
    </location>
</feature>
<feature type="region of interest" description="Disordered" evidence="11">
    <location>
        <begin position="419"/>
        <end position="442"/>
    </location>
</feature>
<proteinExistence type="inferred from homology"/>
<dbReference type="EMBL" id="JAODUP010000380">
    <property type="protein sequence ID" value="KAK2150994.1"/>
    <property type="molecule type" value="Genomic_DNA"/>
</dbReference>
<dbReference type="AlphaFoldDB" id="A0AAD9JD93"/>
<feature type="compositionally biased region" description="Polar residues" evidence="11">
    <location>
        <begin position="229"/>
        <end position="241"/>
    </location>
</feature>
<evidence type="ECO:0000256" key="5">
    <source>
        <dbReference type="ARBA" id="ARBA00023015"/>
    </source>
</evidence>
<dbReference type="Pfam" id="PF00104">
    <property type="entry name" value="Hormone_recep"/>
    <property type="match status" value="1"/>
</dbReference>
<dbReference type="CDD" id="cd06969">
    <property type="entry name" value="NR_DBD_NGFI-B"/>
    <property type="match status" value="1"/>
</dbReference>
<dbReference type="InterPro" id="IPR003070">
    <property type="entry name" value="NR4A1-3"/>
</dbReference>
<feature type="region of interest" description="Disordered" evidence="11">
    <location>
        <begin position="527"/>
        <end position="550"/>
    </location>
</feature>
<evidence type="ECO:0000256" key="9">
    <source>
        <dbReference type="ARBA" id="ARBA00023242"/>
    </source>
</evidence>
<name>A0AAD9JD93_9ANNE</name>
<feature type="compositionally biased region" description="Polar residues" evidence="11">
    <location>
        <begin position="66"/>
        <end position="80"/>
    </location>
</feature>
<evidence type="ECO:0000256" key="1">
    <source>
        <dbReference type="ARBA" id="ARBA00004123"/>
    </source>
</evidence>
<dbReference type="PANTHER" id="PTHR24085">
    <property type="entry name" value="NUCLEAR HORMONE RECEPTOR"/>
    <property type="match status" value="1"/>
</dbReference>
<dbReference type="SMART" id="SM00399">
    <property type="entry name" value="ZnF_C4"/>
    <property type="match status" value="1"/>
</dbReference>
<organism evidence="14 15">
    <name type="scientific">Paralvinella palmiformis</name>
    <dbReference type="NCBI Taxonomy" id="53620"/>
    <lineage>
        <taxon>Eukaryota</taxon>
        <taxon>Metazoa</taxon>
        <taxon>Spiralia</taxon>
        <taxon>Lophotrochozoa</taxon>
        <taxon>Annelida</taxon>
        <taxon>Polychaeta</taxon>
        <taxon>Sedentaria</taxon>
        <taxon>Canalipalpata</taxon>
        <taxon>Terebellida</taxon>
        <taxon>Terebelliformia</taxon>
        <taxon>Alvinellidae</taxon>
        <taxon>Paralvinella</taxon>
    </lineage>
</organism>
<evidence type="ECO:0000256" key="10">
    <source>
        <dbReference type="RuleBase" id="RU004334"/>
    </source>
</evidence>
<comment type="subcellular location">
    <subcellularLocation>
        <location evidence="1 10">Nucleus</location>
    </subcellularLocation>
</comment>
<evidence type="ECO:0000256" key="6">
    <source>
        <dbReference type="ARBA" id="ARBA00023125"/>
    </source>
</evidence>
<keyword evidence="7 10" id="KW-0804">Transcription</keyword>
<protein>
    <recommendedName>
        <fullName evidence="16">Nuclear hormone receptor HR38</fullName>
    </recommendedName>
</protein>
<evidence type="ECO:0000256" key="8">
    <source>
        <dbReference type="ARBA" id="ARBA00023170"/>
    </source>
</evidence>
<dbReference type="PROSITE" id="PS51030">
    <property type="entry name" value="NUCLEAR_REC_DBD_2"/>
    <property type="match status" value="1"/>
</dbReference>
<dbReference type="Pfam" id="PF00105">
    <property type="entry name" value="zf-C4"/>
    <property type="match status" value="1"/>
</dbReference>
<feature type="compositionally biased region" description="Polar residues" evidence="11">
    <location>
        <begin position="249"/>
        <end position="267"/>
    </location>
</feature>
<feature type="domain" description="Nuclear receptor" evidence="12">
    <location>
        <begin position="450"/>
        <end position="525"/>
    </location>
</feature>
<evidence type="ECO:0000256" key="3">
    <source>
        <dbReference type="ARBA" id="ARBA00022771"/>
    </source>
</evidence>
<dbReference type="InterPro" id="IPR035500">
    <property type="entry name" value="NHR-like_dom_sf"/>
</dbReference>
<dbReference type="PRINTS" id="PR01284">
    <property type="entry name" value="NUCLEARECPTR"/>
</dbReference>
<keyword evidence="6 10" id="KW-0238">DNA-binding</keyword>
<dbReference type="GO" id="GO:0005634">
    <property type="term" value="C:nucleus"/>
    <property type="evidence" value="ECO:0007669"/>
    <property type="project" value="UniProtKB-SubCell"/>
</dbReference>
<evidence type="ECO:0000256" key="4">
    <source>
        <dbReference type="ARBA" id="ARBA00022833"/>
    </source>
</evidence>
<dbReference type="InterPro" id="IPR001723">
    <property type="entry name" value="Nuclear_hrmn_rcpt"/>
</dbReference>
<dbReference type="GO" id="GO:0008270">
    <property type="term" value="F:zinc ion binding"/>
    <property type="evidence" value="ECO:0007669"/>
    <property type="project" value="UniProtKB-KW"/>
</dbReference>
<dbReference type="FunFam" id="3.30.50.10:FF:000009">
    <property type="entry name" value="nuclear receptor subfamily 4 group A member 2"/>
    <property type="match status" value="1"/>
</dbReference>
<evidence type="ECO:0000256" key="7">
    <source>
        <dbReference type="ARBA" id="ARBA00023163"/>
    </source>
</evidence>
<keyword evidence="9 10" id="KW-0539">Nucleus</keyword>
<evidence type="ECO:0000259" key="12">
    <source>
        <dbReference type="PROSITE" id="PS51030"/>
    </source>
</evidence>
<dbReference type="PROSITE" id="PS00031">
    <property type="entry name" value="NUCLEAR_REC_DBD_1"/>
    <property type="match status" value="1"/>
</dbReference>
<dbReference type="Gene3D" id="1.10.565.10">
    <property type="entry name" value="Retinoid X Receptor"/>
    <property type="match status" value="1"/>
</dbReference>
<dbReference type="InterPro" id="IPR001628">
    <property type="entry name" value="Znf_hrmn_rcpt"/>
</dbReference>
<dbReference type="GO" id="GO:0035259">
    <property type="term" value="F:nuclear glucocorticoid receptor binding"/>
    <property type="evidence" value="ECO:0007669"/>
    <property type="project" value="TreeGrafter"/>
</dbReference>
<dbReference type="GO" id="GO:0000978">
    <property type="term" value="F:RNA polymerase II cis-regulatory region sequence-specific DNA binding"/>
    <property type="evidence" value="ECO:0007669"/>
    <property type="project" value="TreeGrafter"/>
</dbReference>
<dbReference type="GO" id="GO:0071376">
    <property type="term" value="P:cellular response to corticotropin-releasing hormone stimulus"/>
    <property type="evidence" value="ECO:0007669"/>
    <property type="project" value="TreeGrafter"/>
</dbReference>
<sequence>MRTCECVSRGENELLAVRSSSESASAKILVTSALSPPPSTSSVEQQQQQEEEEEEQGHWLGRPARVTSTSTQRTPSGSDVTTALTTSGDMLVLQAQTNYTTGSPCAERVGPFDISACSVGNMTSDLNTYTSSFGEATIGSFGGETTFSSDSQMESPFTAFDSIQASLGVLQGDPDYNSSDTQYTIQGTYLFQRDDQKLQSTDVYRDHPTSTPTATPPGDDTSTPGPSPHHQSSAGVTQSLGIQFPGQFTPPSFQHGNESSANTSPTTPAHAYLKQGPFVESQDYFHKQAMAGFDQSPFPPNSALSSAAFVDQKDAAMFQQHHAIGFHGNQQLMHDARGQQQQQHGFHGYQSGYYGDGSRMAAPDGNYNIATHAQGSMYRGDFNIHIARQGAYPTRPSLALSIGTHMMPEHSMDIKFQIQSPTTPSTPTSSRSSPCGDMVAPPHEQKQKESLYCAVCGDNAACQHYGVRTCEGCKGFFKRTVQKGAKYVCLADKNCPVDKRRRNRCQFCRFQKCLGVGMVKEVVRTDSLKGRRGRLPSKPKSPQESPPSPPVSLITALVRAHVDTSPDIPNLDYSQYSSTSTDEPKTTQEAVTRFYDVLLQTFDIIKVWAEKIPGFTDLCPEDQELLVQSASLELFILRLAYRVQPNDDRIIFCTGEVLHKLQCVPGFGDWMSSIVEFGLSLHRMTLDISSLACMSALAMITQRHGLKEAKKTEDLQMKIIDSLRDHCTYNSEAMKKPHFFSRILGKIPELRSLSREGLKRLEEIKKLDIAQPPPAIERLFLTGQLPF</sequence>
<reference evidence="14" key="1">
    <citation type="journal article" date="2023" name="Mol. Biol. Evol.">
        <title>Third-Generation Sequencing Reveals the Adaptive Role of the Epigenome in Three Deep-Sea Polychaetes.</title>
        <authorList>
            <person name="Perez M."/>
            <person name="Aroh O."/>
            <person name="Sun Y."/>
            <person name="Lan Y."/>
            <person name="Juniper S.K."/>
            <person name="Young C.R."/>
            <person name="Angers B."/>
            <person name="Qian P.Y."/>
        </authorList>
    </citation>
    <scope>NUCLEOTIDE SEQUENCE</scope>
    <source>
        <strain evidence="14">P08H-3</strain>
    </source>
</reference>
<keyword evidence="4 10" id="KW-0862">Zinc</keyword>
<dbReference type="GO" id="GO:0005667">
    <property type="term" value="C:transcription regulator complex"/>
    <property type="evidence" value="ECO:0007669"/>
    <property type="project" value="TreeGrafter"/>
</dbReference>
<comment type="caution">
    <text evidence="14">The sequence shown here is derived from an EMBL/GenBank/DDBJ whole genome shotgun (WGS) entry which is preliminary data.</text>
</comment>
<evidence type="ECO:0000256" key="11">
    <source>
        <dbReference type="SAM" id="MobiDB-lite"/>
    </source>
</evidence>
<dbReference type="InterPro" id="IPR000536">
    <property type="entry name" value="Nucl_hrmn_rcpt_lig-bd"/>
</dbReference>
<dbReference type="Proteomes" id="UP001208570">
    <property type="component" value="Unassembled WGS sequence"/>
</dbReference>
<feature type="region of interest" description="Disordered" evidence="11">
    <location>
        <begin position="30"/>
        <end position="80"/>
    </location>
</feature>
<feature type="compositionally biased region" description="Low complexity" evidence="11">
    <location>
        <begin position="30"/>
        <end position="48"/>
    </location>
</feature>
<accession>A0AAD9JD93</accession>
<dbReference type="GO" id="GO:0004879">
    <property type="term" value="F:nuclear receptor activity"/>
    <property type="evidence" value="ECO:0007669"/>
    <property type="project" value="InterPro"/>
</dbReference>
<keyword evidence="8 10" id="KW-0675">Receptor</keyword>
<dbReference type="SMART" id="SM00430">
    <property type="entry name" value="HOLI"/>
    <property type="match status" value="1"/>
</dbReference>
<evidence type="ECO:0000313" key="15">
    <source>
        <dbReference type="Proteomes" id="UP001208570"/>
    </source>
</evidence>
<evidence type="ECO:0008006" key="16">
    <source>
        <dbReference type="Google" id="ProtNLM"/>
    </source>
</evidence>
<dbReference type="PROSITE" id="PS51843">
    <property type="entry name" value="NR_LBD"/>
    <property type="match status" value="1"/>
</dbReference>
<keyword evidence="3 10" id="KW-0863">Zinc-finger</keyword>
<dbReference type="PRINTS" id="PR00047">
    <property type="entry name" value="STROIDFINGER"/>
</dbReference>
<feature type="compositionally biased region" description="Low complexity" evidence="11">
    <location>
        <begin position="209"/>
        <end position="224"/>
    </location>
</feature>